<keyword evidence="3" id="KW-1185">Reference proteome</keyword>
<dbReference type="GO" id="GO:0042420">
    <property type="term" value="P:dopamine catabolic process"/>
    <property type="evidence" value="ECO:0007669"/>
    <property type="project" value="TreeGrafter"/>
</dbReference>
<feature type="domain" description="Copper type II ascorbate-dependent monooxygenase N-terminal" evidence="1">
    <location>
        <begin position="3"/>
        <end position="103"/>
    </location>
</feature>
<protein>
    <submittedName>
        <fullName evidence="2">DBH-like monooxygenase protein 1</fullName>
    </submittedName>
</protein>
<feature type="non-terminal residue" evidence="2">
    <location>
        <position position="1"/>
    </location>
</feature>
<organism evidence="2 3">
    <name type="scientific">Orchesella cincta</name>
    <name type="common">Springtail</name>
    <name type="synonym">Podura cincta</name>
    <dbReference type="NCBI Taxonomy" id="48709"/>
    <lineage>
        <taxon>Eukaryota</taxon>
        <taxon>Metazoa</taxon>
        <taxon>Ecdysozoa</taxon>
        <taxon>Arthropoda</taxon>
        <taxon>Hexapoda</taxon>
        <taxon>Collembola</taxon>
        <taxon>Entomobryomorpha</taxon>
        <taxon>Entomobryoidea</taxon>
        <taxon>Orchesellidae</taxon>
        <taxon>Orchesellinae</taxon>
        <taxon>Orchesella</taxon>
    </lineage>
</organism>
<accession>A0A1D2NJU7</accession>
<evidence type="ECO:0000259" key="1">
    <source>
        <dbReference type="Pfam" id="PF01082"/>
    </source>
</evidence>
<dbReference type="GO" id="GO:0005507">
    <property type="term" value="F:copper ion binding"/>
    <property type="evidence" value="ECO:0007669"/>
    <property type="project" value="InterPro"/>
</dbReference>
<feature type="non-terminal residue" evidence="2">
    <location>
        <position position="114"/>
    </location>
</feature>
<evidence type="ECO:0000313" key="2">
    <source>
        <dbReference type="EMBL" id="ODN05521.1"/>
    </source>
</evidence>
<dbReference type="GO" id="GO:0005615">
    <property type="term" value="C:extracellular space"/>
    <property type="evidence" value="ECO:0007669"/>
    <property type="project" value="TreeGrafter"/>
</dbReference>
<dbReference type="InterPro" id="IPR000323">
    <property type="entry name" value="Cu2_ascorb_mOase_N"/>
</dbReference>
<dbReference type="OrthoDB" id="19261at2759"/>
<reference evidence="2 3" key="1">
    <citation type="journal article" date="2016" name="Genome Biol. Evol.">
        <title>Gene Family Evolution Reflects Adaptation to Soil Environmental Stressors in the Genome of the Collembolan Orchesella cincta.</title>
        <authorList>
            <person name="Faddeeva-Vakhrusheva A."/>
            <person name="Derks M.F."/>
            <person name="Anvar S.Y."/>
            <person name="Agamennone V."/>
            <person name="Suring W."/>
            <person name="Smit S."/>
            <person name="van Straalen N.M."/>
            <person name="Roelofs D."/>
        </authorList>
    </citation>
    <scope>NUCLEOTIDE SEQUENCE [LARGE SCALE GENOMIC DNA]</scope>
    <source>
        <tissue evidence="2">Mixed pool</tissue>
    </source>
</reference>
<evidence type="ECO:0000313" key="3">
    <source>
        <dbReference type="Proteomes" id="UP000094527"/>
    </source>
</evidence>
<dbReference type="Proteomes" id="UP000094527">
    <property type="component" value="Unassembled WGS sequence"/>
</dbReference>
<dbReference type="InterPro" id="IPR008977">
    <property type="entry name" value="PHM/PNGase_F_dom_sf"/>
</dbReference>
<dbReference type="GO" id="GO:0042421">
    <property type="term" value="P:norepinephrine biosynthetic process"/>
    <property type="evidence" value="ECO:0007669"/>
    <property type="project" value="TreeGrafter"/>
</dbReference>
<dbReference type="GO" id="GO:0030667">
    <property type="term" value="C:secretory granule membrane"/>
    <property type="evidence" value="ECO:0007669"/>
    <property type="project" value="TreeGrafter"/>
</dbReference>
<dbReference type="AlphaFoldDB" id="A0A1D2NJU7"/>
<dbReference type="EMBL" id="LJIJ01000021">
    <property type="protein sequence ID" value="ODN05521.1"/>
    <property type="molecule type" value="Genomic_DNA"/>
</dbReference>
<dbReference type="Gene3D" id="2.60.120.310">
    <property type="entry name" value="Copper type II, ascorbate-dependent monooxygenase, N-terminal domain"/>
    <property type="match status" value="1"/>
</dbReference>
<keyword evidence="2" id="KW-0560">Oxidoreductase</keyword>
<dbReference type="PANTHER" id="PTHR10157">
    <property type="entry name" value="DOPAMINE BETA HYDROXYLASE RELATED"/>
    <property type="match status" value="1"/>
</dbReference>
<dbReference type="PANTHER" id="PTHR10157:SF23">
    <property type="entry name" value="MOXD1 HOMOLOG 1"/>
    <property type="match status" value="1"/>
</dbReference>
<name>A0A1D2NJU7_ORCCI</name>
<gene>
    <name evidence="2" type="ORF">Ocin01_01100</name>
</gene>
<dbReference type="InterPro" id="IPR036939">
    <property type="entry name" value="Cu2_ascorb_mOase_N_sf"/>
</dbReference>
<dbReference type="GO" id="GO:0004500">
    <property type="term" value="F:dopamine beta-monooxygenase activity"/>
    <property type="evidence" value="ECO:0007669"/>
    <property type="project" value="InterPro"/>
</dbReference>
<dbReference type="SUPFAM" id="SSF49742">
    <property type="entry name" value="PHM/PNGase F"/>
    <property type="match status" value="1"/>
</dbReference>
<sequence>FNPVLEREVDRRHIHHYLLHRCIPPAGTDAASLFQRHVESRGEECYLLYQHVGRMPLQYCREVVHVFAVGGKAVFFPEHVGLPLSDPQNEYYMLQMHYDNPDLIPGLEVKWALE</sequence>
<proteinExistence type="predicted"/>
<dbReference type="InterPro" id="IPR000945">
    <property type="entry name" value="DBH-like"/>
</dbReference>
<dbReference type="Pfam" id="PF01082">
    <property type="entry name" value="Cu2_monooxygen"/>
    <property type="match status" value="1"/>
</dbReference>
<comment type="caution">
    <text evidence="2">The sequence shown here is derived from an EMBL/GenBank/DDBJ whole genome shotgun (WGS) entry which is preliminary data.</text>
</comment>
<dbReference type="GO" id="GO:0006589">
    <property type="term" value="P:octopamine biosynthetic process"/>
    <property type="evidence" value="ECO:0007669"/>
    <property type="project" value="TreeGrafter"/>
</dbReference>
<keyword evidence="2" id="KW-0503">Monooxygenase</keyword>
<dbReference type="STRING" id="48709.A0A1D2NJU7"/>